<keyword evidence="1" id="KW-0812">Transmembrane</keyword>
<feature type="transmembrane region" description="Helical" evidence="1">
    <location>
        <begin position="37"/>
        <end position="58"/>
    </location>
</feature>
<feature type="transmembrane region" description="Helical" evidence="1">
    <location>
        <begin position="148"/>
        <end position="171"/>
    </location>
</feature>
<organism evidence="2 3">
    <name type="scientific">Leptospira semungkisensis</name>
    <dbReference type="NCBI Taxonomy" id="2484985"/>
    <lineage>
        <taxon>Bacteria</taxon>
        <taxon>Pseudomonadati</taxon>
        <taxon>Spirochaetota</taxon>
        <taxon>Spirochaetia</taxon>
        <taxon>Leptospirales</taxon>
        <taxon>Leptospiraceae</taxon>
        <taxon>Leptospira</taxon>
    </lineage>
</organism>
<comment type="caution">
    <text evidence="2">The sequence shown here is derived from an EMBL/GenBank/DDBJ whole genome shotgun (WGS) entry which is preliminary data.</text>
</comment>
<evidence type="ECO:0000256" key="1">
    <source>
        <dbReference type="SAM" id="Phobius"/>
    </source>
</evidence>
<dbReference type="Gene3D" id="1.10.287.70">
    <property type="match status" value="1"/>
</dbReference>
<keyword evidence="1" id="KW-1133">Transmembrane helix</keyword>
<dbReference type="EMBL" id="RQEP01000019">
    <property type="protein sequence ID" value="TGJ99177.1"/>
    <property type="molecule type" value="Genomic_DNA"/>
</dbReference>
<accession>A0A4R9FKW2</accession>
<reference evidence="2" key="1">
    <citation type="journal article" date="2019" name="PLoS Negl. Trop. Dis.">
        <title>Revisiting the worldwide diversity of Leptospira species in the environment.</title>
        <authorList>
            <person name="Vincent A.T."/>
            <person name="Schiettekatte O."/>
            <person name="Bourhy P."/>
            <person name="Veyrier F.J."/>
            <person name="Picardeau M."/>
        </authorList>
    </citation>
    <scope>NUCLEOTIDE SEQUENCE [LARGE SCALE GENOMIC DNA]</scope>
    <source>
        <strain evidence="2">SSS9</strain>
    </source>
</reference>
<evidence type="ECO:0000313" key="3">
    <source>
        <dbReference type="Proteomes" id="UP000297453"/>
    </source>
</evidence>
<keyword evidence="1" id="KW-0472">Membrane</keyword>
<sequence>MTIDRFILKNIIKSLLEYSVLISFGLFVIYLDEIEFSGLNITYLIIFLAGVKSVYFFIKGFKKISEFSELEVRYYEFLVFIAVNISMIILSFGIDYFCLFRIDPKSFSGLPIEAANTALSFKFFYFSLMIFTNIGIIKIIPETTESEILVILEAIVSFITIIFVLSDFLSLKESLSRKKNF</sequence>
<dbReference type="Proteomes" id="UP000297453">
    <property type="component" value="Unassembled WGS sequence"/>
</dbReference>
<dbReference type="RefSeq" id="WP_135589267.1">
    <property type="nucleotide sequence ID" value="NZ_RQEP01000019.1"/>
</dbReference>
<feature type="transmembrane region" description="Helical" evidence="1">
    <location>
        <begin position="78"/>
        <end position="102"/>
    </location>
</feature>
<keyword evidence="3" id="KW-1185">Reference proteome</keyword>
<proteinExistence type="predicted"/>
<gene>
    <name evidence="2" type="ORF">EHO59_14965</name>
</gene>
<name>A0A4R9FKW2_9LEPT</name>
<dbReference type="OrthoDB" id="344067at2"/>
<feature type="transmembrane region" description="Helical" evidence="1">
    <location>
        <begin position="122"/>
        <end position="141"/>
    </location>
</feature>
<protein>
    <submittedName>
        <fullName evidence="2">Ion transporter</fullName>
    </submittedName>
</protein>
<feature type="transmembrane region" description="Helical" evidence="1">
    <location>
        <begin position="12"/>
        <end position="31"/>
    </location>
</feature>
<evidence type="ECO:0000313" key="2">
    <source>
        <dbReference type="EMBL" id="TGJ99177.1"/>
    </source>
</evidence>
<dbReference type="AlphaFoldDB" id="A0A4R9FKW2"/>